<dbReference type="SUPFAM" id="SSF56719">
    <property type="entry name" value="Type II DNA topoisomerase"/>
    <property type="match status" value="1"/>
</dbReference>
<dbReference type="Pfam" id="PF01751">
    <property type="entry name" value="Toprim"/>
    <property type="match status" value="1"/>
</dbReference>
<comment type="caution">
    <text evidence="10">The sequence shown here is derived from an EMBL/GenBank/DDBJ whole genome shotgun (WGS) entry which is preliminary data.</text>
</comment>
<evidence type="ECO:0000256" key="5">
    <source>
        <dbReference type="ARBA" id="ARBA00022840"/>
    </source>
</evidence>
<keyword evidence="8" id="KW-0413">Isomerase</keyword>
<keyword evidence="5" id="KW-0067">ATP-binding</keyword>
<protein>
    <recommendedName>
        <fullName evidence="3">DNA topoisomerase (ATP-hydrolyzing)</fullName>
        <ecNumber evidence="3">5.6.2.2</ecNumber>
    </recommendedName>
</protein>
<dbReference type="GO" id="GO:0003677">
    <property type="term" value="F:DNA binding"/>
    <property type="evidence" value="ECO:0007669"/>
    <property type="project" value="UniProtKB-KW"/>
</dbReference>
<keyword evidence="7" id="KW-0238">DNA-binding</keyword>
<comment type="cofactor">
    <cofactor evidence="2">
        <name>Mg(2+)</name>
        <dbReference type="ChEBI" id="CHEBI:18420"/>
    </cofactor>
</comment>
<dbReference type="GO" id="GO:0003918">
    <property type="term" value="F:DNA topoisomerase type II (double strand cut, ATP-hydrolyzing) activity"/>
    <property type="evidence" value="ECO:0007669"/>
    <property type="project" value="UniProtKB-EC"/>
</dbReference>
<evidence type="ECO:0000256" key="4">
    <source>
        <dbReference type="ARBA" id="ARBA00022741"/>
    </source>
</evidence>
<dbReference type="PANTHER" id="PTHR10169">
    <property type="entry name" value="DNA TOPOISOMERASE/GYRASE"/>
    <property type="match status" value="1"/>
</dbReference>
<dbReference type="Gene3D" id="3.40.50.670">
    <property type="match status" value="1"/>
</dbReference>
<evidence type="ECO:0000256" key="8">
    <source>
        <dbReference type="ARBA" id="ARBA00023235"/>
    </source>
</evidence>
<reference evidence="10" key="2">
    <citation type="submission" date="2020-10" db="EMBL/GenBank/DDBJ databases">
        <authorList>
            <person name="Cooper E.A."/>
            <person name="Brenton Z.W."/>
            <person name="Flinn B.S."/>
            <person name="Jenkins J."/>
            <person name="Shu S."/>
            <person name="Flowers D."/>
            <person name="Luo F."/>
            <person name="Wang Y."/>
            <person name="Xia P."/>
            <person name="Barry K."/>
            <person name="Daum C."/>
            <person name="Lipzen A."/>
            <person name="Yoshinaga Y."/>
            <person name="Schmutz J."/>
            <person name="Saski C."/>
            <person name="Vermerris W."/>
            <person name="Kresovich S."/>
        </authorList>
    </citation>
    <scope>NUCLEOTIDE SEQUENCE</scope>
</reference>
<dbReference type="InterPro" id="IPR006171">
    <property type="entry name" value="TOPRIM_dom"/>
</dbReference>
<dbReference type="FunFam" id="3.40.50.670:FF:000001">
    <property type="entry name" value="DNA topoisomerase 2"/>
    <property type="match status" value="1"/>
</dbReference>
<dbReference type="GO" id="GO:0006265">
    <property type="term" value="P:DNA topological change"/>
    <property type="evidence" value="ECO:0007669"/>
    <property type="project" value="InterPro"/>
</dbReference>
<dbReference type="EMBL" id="CM027689">
    <property type="protein sequence ID" value="KAG0514337.1"/>
    <property type="molecule type" value="Genomic_DNA"/>
</dbReference>
<dbReference type="PRINTS" id="PR00418">
    <property type="entry name" value="TPI2FAMILY"/>
</dbReference>
<evidence type="ECO:0000256" key="6">
    <source>
        <dbReference type="ARBA" id="ARBA00023029"/>
    </source>
</evidence>
<sequence length="246" mass="28607">NGHTNRFVFPAKFNFVNGVVIDGGVQFDTMTRHVEEHLKSSIKRKMKNVQNIEIETGDVKSHLWVFINADYPFFMFEEFLTQGMWFCFLNNVGLAHSFIFKEIFRCALKETLAWALKEEDEKIEANPTKFEDATRASGLGSVRRDYFGVVALKGKLLNEINNMRKIIGFRLQKHYNDEKDLKDLRYGKVMVMTDQDPDGFHIKGLIINLFYVFWPSLLKNKSKSFFCELVTPLVKVCHLLLALAFF</sequence>
<dbReference type="InterPro" id="IPR050634">
    <property type="entry name" value="DNA_Topoisomerase_II"/>
</dbReference>
<evidence type="ECO:0000256" key="2">
    <source>
        <dbReference type="ARBA" id="ARBA00001946"/>
    </source>
</evidence>
<evidence type="ECO:0000256" key="3">
    <source>
        <dbReference type="ARBA" id="ARBA00012895"/>
    </source>
</evidence>
<evidence type="ECO:0000313" key="10">
    <source>
        <dbReference type="EMBL" id="KAG0514337.1"/>
    </source>
</evidence>
<reference evidence="10" key="1">
    <citation type="journal article" date="2019" name="BMC Genomics">
        <title>A new reference genome for Sorghum bicolor reveals high levels of sequence similarity between sweet and grain genotypes: implications for the genetics of sugar metabolism.</title>
        <authorList>
            <person name="Cooper E.A."/>
            <person name="Brenton Z.W."/>
            <person name="Flinn B.S."/>
            <person name="Jenkins J."/>
            <person name="Shu S."/>
            <person name="Flowers D."/>
            <person name="Luo F."/>
            <person name="Wang Y."/>
            <person name="Xia P."/>
            <person name="Barry K."/>
            <person name="Daum C."/>
            <person name="Lipzen A."/>
            <person name="Yoshinaga Y."/>
            <person name="Schmutz J."/>
            <person name="Saski C."/>
            <person name="Vermerris W."/>
            <person name="Kresovich S."/>
        </authorList>
    </citation>
    <scope>NUCLEOTIDE SEQUENCE</scope>
</reference>
<dbReference type="PANTHER" id="PTHR10169:SF38">
    <property type="entry name" value="DNA TOPOISOMERASE 2"/>
    <property type="match status" value="1"/>
</dbReference>
<evidence type="ECO:0000256" key="1">
    <source>
        <dbReference type="ARBA" id="ARBA00000185"/>
    </source>
</evidence>
<feature type="non-terminal residue" evidence="10">
    <location>
        <position position="1"/>
    </location>
</feature>
<dbReference type="InterPro" id="IPR013760">
    <property type="entry name" value="Topo_IIA-like_dom_sf"/>
</dbReference>
<evidence type="ECO:0000259" key="9">
    <source>
        <dbReference type="Pfam" id="PF01751"/>
    </source>
</evidence>
<dbReference type="Proteomes" id="UP000807115">
    <property type="component" value="Chromosome 10"/>
</dbReference>
<dbReference type="InterPro" id="IPR013759">
    <property type="entry name" value="Topo_IIA_B_C"/>
</dbReference>
<dbReference type="GO" id="GO:0005524">
    <property type="term" value="F:ATP binding"/>
    <property type="evidence" value="ECO:0007669"/>
    <property type="project" value="UniProtKB-KW"/>
</dbReference>
<dbReference type="AlphaFoldDB" id="A0A921Q311"/>
<name>A0A921Q311_SORBI</name>
<keyword evidence="6" id="KW-0799">Topoisomerase</keyword>
<proteinExistence type="predicted"/>
<keyword evidence="4" id="KW-0547">Nucleotide-binding</keyword>
<comment type="catalytic activity">
    <reaction evidence="1">
        <text>ATP-dependent breakage, passage and rejoining of double-stranded DNA.</text>
        <dbReference type="EC" id="5.6.2.2"/>
    </reaction>
</comment>
<evidence type="ECO:0000313" key="11">
    <source>
        <dbReference type="Proteomes" id="UP000807115"/>
    </source>
</evidence>
<evidence type="ECO:0000256" key="7">
    <source>
        <dbReference type="ARBA" id="ARBA00023125"/>
    </source>
</evidence>
<gene>
    <name evidence="10" type="ORF">BDA96_10G182400</name>
</gene>
<feature type="domain" description="Toprim" evidence="9">
    <location>
        <begin position="140"/>
        <end position="221"/>
    </location>
</feature>
<dbReference type="EC" id="5.6.2.2" evidence="3"/>
<organism evidence="10 11">
    <name type="scientific">Sorghum bicolor</name>
    <name type="common">Sorghum</name>
    <name type="synonym">Sorghum vulgare</name>
    <dbReference type="NCBI Taxonomy" id="4558"/>
    <lineage>
        <taxon>Eukaryota</taxon>
        <taxon>Viridiplantae</taxon>
        <taxon>Streptophyta</taxon>
        <taxon>Embryophyta</taxon>
        <taxon>Tracheophyta</taxon>
        <taxon>Spermatophyta</taxon>
        <taxon>Magnoliopsida</taxon>
        <taxon>Liliopsida</taxon>
        <taxon>Poales</taxon>
        <taxon>Poaceae</taxon>
        <taxon>PACMAD clade</taxon>
        <taxon>Panicoideae</taxon>
        <taxon>Andropogonodae</taxon>
        <taxon>Andropogoneae</taxon>
        <taxon>Sorghinae</taxon>
        <taxon>Sorghum</taxon>
    </lineage>
</organism>
<accession>A0A921Q311</accession>